<dbReference type="OrthoDB" id="119734at2759"/>
<dbReference type="EMBL" id="JAGDFM010000068">
    <property type="protein sequence ID" value="KAG7388014.1"/>
    <property type="molecule type" value="Genomic_DNA"/>
</dbReference>
<gene>
    <name evidence="2" type="ORF">PHYPSEUDO_013266</name>
</gene>
<comment type="caution">
    <text evidence="2">The sequence shown here is derived from an EMBL/GenBank/DDBJ whole genome shotgun (WGS) entry which is preliminary data.</text>
</comment>
<name>A0A8T1W735_9STRA</name>
<feature type="region of interest" description="Disordered" evidence="1">
    <location>
        <begin position="81"/>
        <end position="107"/>
    </location>
</feature>
<evidence type="ECO:0000313" key="2">
    <source>
        <dbReference type="EMBL" id="KAG7388014.1"/>
    </source>
</evidence>
<organism evidence="2 3">
    <name type="scientific">Phytophthora pseudosyringae</name>
    <dbReference type="NCBI Taxonomy" id="221518"/>
    <lineage>
        <taxon>Eukaryota</taxon>
        <taxon>Sar</taxon>
        <taxon>Stramenopiles</taxon>
        <taxon>Oomycota</taxon>
        <taxon>Peronosporomycetes</taxon>
        <taxon>Peronosporales</taxon>
        <taxon>Peronosporaceae</taxon>
        <taxon>Phytophthora</taxon>
    </lineage>
</organism>
<dbReference type="AlphaFoldDB" id="A0A8T1W735"/>
<sequence>MMMMMPAFAASPPVPAHSAICHTNHKASLRAMRNLFHRSDKRLSVGSDDGVEIKERRSSVFRRHLRCSEDSEIVELMRPRDTVVTRISGSSESPTEERRRRRRRSLL</sequence>
<evidence type="ECO:0000313" key="3">
    <source>
        <dbReference type="Proteomes" id="UP000694044"/>
    </source>
</evidence>
<protein>
    <submittedName>
        <fullName evidence="2">Uncharacterized protein</fullName>
    </submittedName>
</protein>
<proteinExistence type="predicted"/>
<dbReference type="Proteomes" id="UP000694044">
    <property type="component" value="Unassembled WGS sequence"/>
</dbReference>
<accession>A0A8T1W735</accession>
<reference evidence="2" key="1">
    <citation type="submission" date="2021-02" db="EMBL/GenBank/DDBJ databases">
        <authorList>
            <person name="Palmer J.M."/>
        </authorList>
    </citation>
    <scope>NUCLEOTIDE SEQUENCE</scope>
    <source>
        <strain evidence="2">SCRP734</strain>
    </source>
</reference>
<evidence type="ECO:0000256" key="1">
    <source>
        <dbReference type="SAM" id="MobiDB-lite"/>
    </source>
</evidence>
<keyword evidence="3" id="KW-1185">Reference proteome</keyword>